<reference evidence="1 2" key="1">
    <citation type="submission" date="2013-07" db="EMBL/GenBank/DDBJ databases">
        <authorList>
            <person name="Stoco P.H."/>
            <person name="Wagner G."/>
            <person name="Gerber A."/>
            <person name="Zaha A."/>
            <person name="Thompson C."/>
            <person name="Bartholomeu D.C."/>
            <person name="Luckemeyer D.D."/>
            <person name="Bahia D."/>
            <person name="Loreto E."/>
            <person name="Prestes E.B."/>
            <person name="Lima F.M."/>
            <person name="Rodrigues-Luiz G."/>
            <person name="Vallejo G.A."/>
            <person name="Filho J.F."/>
            <person name="Monteiro K.M."/>
            <person name="Tyler K.M."/>
            <person name="de Almeida L.G."/>
            <person name="Ortiz M.F."/>
            <person name="Siervo M.A."/>
            <person name="de Moraes M.H."/>
            <person name="Cunha O.L."/>
            <person name="Mendonca-Neto R."/>
            <person name="Silva R."/>
            <person name="Teixeira S.M."/>
            <person name="Murta S.M."/>
            <person name="Sincero T.C."/>
            <person name="Mendes T.A."/>
            <person name="Urmenyi T.P."/>
            <person name="Silva V.G."/>
            <person name="da Rocha W.D."/>
            <person name="Andersson B."/>
            <person name="Romanha A.J."/>
            <person name="Steindel M."/>
            <person name="de Vasconcelos A.T."/>
            <person name="Grisard E.C."/>
        </authorList>
    </citation>
    <scope>NUCLEOTIDE SEQUENCE [LARGE SCALE GENOMIC DNA]</scope>
    <source>
        <strain evidence="1 2">SC58</strain>
    </source>
</reference>
<name>A0A061J984_TRYRA</name>
<proteinExistence type="predicted"/>
<sequence>MMFRRKVVYSCPAVSWAFLNARRSVLLEDPAEGEKEKELRAKIVARYPGMSLRELTNIRYGHFAEQEGATRSTAFQAYNAVSQGYPFWHNASNSGQGVDWLMLFTGLALLYVSFKMLFHRLSGVSLDAASVPLWAASPETQANSLLFSIQFDAATREQIQKAYQSVRQAYPFTDFFEWVRVQYPEYGQGIVFGYEAAIKSLVSILCNGDSRTLMKLASGVQKAIKRQNTNPAQRLDDFLMDVGALATIQSPVRHSVASGYAPLQPPPRPLQLHGGETMSIQGAIESVPGEEHSSVPFQ</sequence>
<dbReference type="VEuPathDB" id="TriTrypDB:TRSC58_02423"/>
<comment type="caution">
    <text evidence="1">The sequence shown here is derived from an EMBL/GenBank/DDBJ whole genome shotgun (WGS) entry which is preliminary data.</text>
</comment>
<evidence type="ECO:0000313" key="1">
    <source>
        <dbReference type="EMBL" id="ESL09852.1"/>
    </source>
</evidence>
<organism evidence="1 2">
    <name type="scientific">Trypanosoma rangeli SC58</name>
    <dbReference type="NCBI Taxonomy" id="429131"/>
    <lineage>
        <taxon>Eukaryota</taxon>
        <taxon>Discoba</taxon>
        <taxon>Euglenozoa</taxon>
        <taxon>Kinetoplastea</taxon>
        <taxon>Metakinetoplastina</taxon>
        <taxon>Trypanosomatida</taxon>
        <taxon>Trypanosomatidae</taxon>
        <taxon>Trypanosoma</taxon>
        <taxon>Herpetosoma</taxon>
    </lineage>
</organism>
<accession>A0A061J984</accession>
<dbReference type="EMBL" id="AUPL01002423">
    <property type="protein sequence ID" value="ESL09852.1"/>
    <property type="molecule type" value="Genomic_DNA"/>
</dbReference>
<gene>
    <name evidence="1" type="ORF">TRSC58_02423</name>
</gene>
<keyword evidence="2" id="KW-1185">Reference proteome</keyword>
<evidence type="ECO:0000313" key="2">
    <source>
        <dbReference type="Proteomes" id="UP000031737"/>
    </source>
</evidence>
<dbReference type="Proteomes" id="UP000031737">
    <property type="component" value="Unassembled WGS sequence"/>
</dbReference>
<dbReference type="OrthoDB" id="271093at2759"/>
<dbReference type="AlphaFoldDB" id="A0A061J984"/>
<protein>
    <submittedName>
        <fullName evidence="1">Uncharacterized protein</fullName>
    </submittedName>
</protein>